<evidence type="ECO:0000313" key="2">
    <source>
        <dbReference type="Proteomes" id="UP000023152"/>
    </source>
</evidence>
<name>X6LJR2_RETFI</name>
<comment type="caution">
    <text evidence="1">The sequence shown here is derived from an EMBL/GenBank/DDBJ whole genome shotgun (WGS) entry which is preliminary data.</text>
</comment>
<dbReference type="AlphaFoldDB" id="X6LJR2"/>
<reference evidence="1 2" key="1">
    <citation type="journal article" date="2013" name="Curr. Biol.">
        <title>The Genome of the Foraminiferan Reticulomyxa filosa.</title>
        <authorList>
            <person name="Glockner G."/>
            <person name="Hulsmann N."/>
            <person name="Schleicher M."/>
            <person name="Noegel A.A."/>
            <person name="Eichinger L."/>
            <person name="Gallinger C."/>
            <person name="Pawlowski J."/>
            <person name="Sierra R."/>
            <person name="Euteneuer U."/>
            <person name="Pillet L."/>
            <person name="Moustafa A."/>
            <person name="Platzer M."/>
            <person name="Groth M."/>
            <person name="Szafranski K."/>
            <person name="Schliwa M."/>
        </authorList>
    </citation>
    <scope>NUCLEOTIDE SEQUENCE [LARGE SCALE GENOMIC DNA]</scope>
</reference>
<dbReference type="EMBL" id="ASPP01036435">
    <property type="protein sequence ID" value="ETO02203.1"/>
    <property type="molecule type" value="Genomic_DNA"/>
</dbReference>
<accession>X6LJR2</accession>
<sequence>MSNFEAENSKENQGLAETGVTPVPVGHQCFGINPFALKVSDCWFKQFGCEHSAFDLVIKKFESTEQIIQQQLNEIEQLKEKCKFNYVEEKKENELSLLNLGLDHSADQLVVIYINKLRMLFYCNFIIFDYKIEEGNKKLFVKEIQWNEKQMIILSPNLLNINFIEHNTIYNDNEFCNDLVDYEHLHKLPIWNIIQIENKRYPDIILSLDNILLDESEPLNPFIVVDYKLPNTLNVFNNITGVLQKTCEQGLIEMEILIDQS</sequence>
<protein>
    <submittedName>
        <fullName evidence="1">Uncharacterized protein</fullName>
    </submittedName>
</protein>
<proteinExistence type="predicted"/>
<keyword evidence="2" id="KW-1185">Reference proteome</keyword>
<gene>
    <name evidence="1" type="ORF">RFI_35233</name>
</gene>
<organism evidence="1 2">
    <name type="scientific">Reticulomyxa filosa</name>
    <dbReference type="NCBI Taxonomy" id="46433"/>
    <lineage>
        <taxon>Eukaryota</taxon>
        <taxon>Sar</taxon>
        <taxon>Rhizaria</taxon>
        <taxon>Retaria</taxon>
        <taxon>Foraminifera</taxon>
        <taxon>Monothalamids</taxon>
        <taxon>Reticulomyxidae</taxon>
        <taxon>Reticulomyxa</taxon>
    </lineage>
</organism>
<dbReference type="Proteomes" id="UP000023152">
    <property type="component" value="Unassembled WGS sequence"/>
</dbReference>
<evidence type="ECO:0000313" key="1">
    <source>
        <dbReference type="EMBL" id="ETO02203.1"/>
    </source>
</evidence>